<feature type="transmembrane region" description="Helical" evidence="6">
    <location>
        <begin position="21"/>
        <end position="40"/>
    </location>
</feature>
<evidence type="ECO:0000256" key="3">
    <source>
        <dbReference type="ARBA" id="ARBA00022692"/>
    </source>
</evidence>
<evidence type="ECO:0000313" key="8">
    <source>
        <dbReference type="EMBL" id="SFV34696.1"/>
    </source>
</evidence>
<organism evidence="8 9">
    <name type="scientific">Devosia crocina</name>
    <dbReference type="NCBI Taxonomy" id="429728"/>
    <lineage>
        <taxon>Bacteria</taxon>
        <taxon>Pseudomonadati</taxon>
        <taxon>Pseudomonadota</taxon>
        <taxon>Alphaproteobacteria</taxon>
        <taxon>Hyphomicrobiales</taxon>
        <taxon>Devosiaceae</taxon>
        <taxon>Devosia</taxon>
    </lineage>
</organism>
<reference evidence="8 9" key="1">
    <citation type="submission" date="2016-10" db="EMBL/GenBank/DDBJ databases">
        <authorList>
            <person name="de Groot N.N."/>
        </authorList>
    </citation>
    <scope>NUCLEOTIDE SEQUENCE [LARGE SCALE GENOMIC DNA]</scope>
    <source>
        <strain evidence="8 9">IPL20</strain>
    </source>
</reference>
<accession>A0A1I7NJG5</accession>
<gene>
    <name evidence="8" type="ORF">SAMN05216456_1967</name>
</gene>
<dbReference type="AlphaFoldDB" id="A0A1I7NJG5"/>
<keyword evidence="4 6" id="KW-1133">Transmembrane helix</keyword>
<dbReference type="Proteomes" id="UP000199074">
    <property type="component" value="Unassembled WGS sequence"/>
</dbReference>
<feature type="domain" description="ABC3 transporter permease C-terminal" evidence="7">
    <location>
        <begin position="320"/>
        <end position="432"/>
    </location>
</feature>
<sequence>MNPLGPLYRAIEWMPIAAQDAVVLLVLLLPALVVGGLVIFGYRPFSLVRAMLWRFRWTNLLFIGLIAVSVGIGVGLIAQERGLRQGTARAADPFDLIVAAPGSEITMLFAAVYLQPSDVPLLSGDTYQSIATAENVSLAAPIAFGDSYNAYPIVGSTPQFVTHMSPALVEGAMFRGHADAVIGSGVDLTIGATFTPAHGVGDAVEHDAHAQFKYTVVGRMQPTGSPWDRSIVVPVEAVWEVHGLANGHAPERADQLGPPFDPDYFPGTPAVLVSAEQLYANYALRAQFQTAETMAFFPGAVLASLHGLMGDVRQVMSVMAVITQVLVTTGVLVGLVILMRLFARRLALLRALGAPSRFVFSVVWSYAATLIFIGAVAGVGVGFLAAAIISRVVTAQTDILVNATLSWPEFHLVAGFISLTVLLALVPAFIALSRPVITDLRS</sequence>
<evidence type="ECO:0000256" key="4">
    <source>
        <dbReference type="ARBA" id="ARBA00022989"/>
    </source>
</evidence>
<name>A0A1I7NJG5_9HYPH</name>
<feature type="transmembrane region" description="Helical" evidence="6">
    <location>
        <begin position="291"/>
        <end position="309"/>
    </location>
</feature>
<evidence type="ECO:0000256" key="6">
    <source>
        <dbReference type="SAM" id="Phobius"/>
    </source>
</evidence>
<evidence type="ECO:0000313" key="9">
    <source>
        <dbReference type="Proteomes" id="UP000199074"/>
    </source>
</evidence>
<comment type="subcellular location">
    <subcellularLocation>
        <location evidence="1">Cell membrane</location>
        <topology evidence="1">Multi-pass membrane protein</topology>
    </subcellularLocation>
</comment>
<proteinExistence type="predicted"/>
<keyword evidence="3 6" id="KW-0812">Transmembrane</keyword>
<keyword evidence="2" id="KW-1003">Cell membrane</keyword>
<dbReference type="OrthoDB" id="9784014at2"/>
<protein>
    <submittedName>
        <fullName evidence="8">Putative ABC transport system permease protein</fullName>
    </submittedName>
</protein>
<dbReference type="RefSeq" id="WP_092424074.1">
    <property type="nucleotide sequence ID" value="NZ_FPCK01000002.1"/>
</dbReference>
<evidence type="ECO:0000256" key="5">
    <source>
        <dbReference type="ARBA" id="ARBA00023136"/>
    </source>
</evidence>
<feature type="transmembrane region" description="Helical" evidence="6">
    <location>
        <begin position="410"/>
        <end position="432"/>
    </location>
</feature>
<feature type="transmembrane region" description="Helical" evidence="6">
    <location>
        <begin position="60"/>
        <end position="78"/>
    </location>
</feature>
<dbReference type="GO" id="GO:0005886">
    <property type="term" value="C:plasma membrane"/>
    <property type="evidence" value="ECO:0007669"/>
    <property type="project" value="UniProtKB-SubCell"/>
</dbReference>
<dbReference type="Pfam" id="PF02687">
    <property type="entry name" value="FtsX"/>
    <property type="match status" value="1"/>
</dbReference>
<evidence type="ECO:0000256" key="1">
    <source>
        <dbReference type="ARBA" id="ARBA00004651"/>
    </source>
</evidence>
<dbReference type="PANTHER" id="PTHR43738">
    <property type="entry name" value="ABC TRANSPORTER, MEMBRANE PROTEIN"/>
    <property type="match status" value="1"/>
</dbReference>
<dbReference type="InterPro" id="IPR051125">
    <property type="entry name" value="ABC-4/HrtB_transporter"/>
</dbReference>
<feature type="transmembrane region" description="Helical" evidence="6">
    <location>
        <begin position="363"/>
        <end position="390"/>
    </location>
</feature>
<dbReference type="PANTHER" id="PTHR43738:SF2">
    <property type="entry name" value="ABC TRANSPORTER PERMEASE"/>
    <property type="match status" value="1"/>
</dbReference>
<dbReference type="InterPro" id="IPR003838">
    <property type="entry name" value="ABC3_permease_C"/>
</dbReference>
<dbReference type="STRING" id="429728.SAMN05216456_1967"/>
<evidence type="ECO:0000259" key="7">
    <source>
        <dbReference type="Pfam" id="PF02687"/>
    </source>
</evidence>
<dbReference type="EMBL" id="FPCK01000002">
    <property type="protein sequence ID" value="SFV34696.1"/>
    <property type="molecule type" value="Genomic_DNA"/>
</dbReference>
<evidence type="ECO:0000256" key="2">
    <source>
        <dbReference type="ARBA" id="ARBA00022475"/>
    </source>
</evidence>
<feature type="transmembrane region" description="Helical" evidence="6">
    <location>
        <begin position="315"/>
        <end position="342"/>
    </location>
</feature>
<keyword evidence="5 6" id="KW-0472">Membrane</keyword>
<keyword evidence="9" id="KW-1185">Reference proteome</keyword>